<name>A0ABU0M307_9HYPH</name>
<reference evidence="2 3" key="1">
    <citation type="submission" date="2023-07" db="EMBL/GenBank/DDBJ databases">
        <title>Genomic Encyclopedia of Type Strains, Phase IV (KMG-IV): sequencing the most valuable type-strain genomes for metagenomic binning, comparative biology and taxonomic classification.</title>
        <authorList>
            <person name="Goeker M."/>
        </authorList>
    </citation>
    <scope>NUCLEOTIDE SEQUENCE [LARGE SCALE GENOMIC DNA]</scope>
    <source>
        <strain evidence="2 3">B1-1</strain>
    </source>
</reference>
<feature type="region of interest" description="Disordered" evidence="1">
    <location>
        <begin position="39"/>
        <end position="60"/>
    </location>
</feature>
<proteinExistence type="predicted"/>
<organism evidence="2 3">
    <name type="scientific">Kaistia geumhonensis</name>
    <dbReference type="NCBI Taxonomy" id="410839"/>
    <lineage>
        <taxon>Bacteria</taxon>
        <taxon>Pseudomonadati</taxon>
        <taxon>Pseudomonadota</taxon>
        <taxon>Alphaproteobacteria</taxon>
        <taxon>Hyphomicrobiales</taxon>
        <taxon>Kaistiaceae</taxon>
        <taxon>Kaistia</taxon>
    </lineage>
</organism>
<dbReference type="RefSeq" id="WP_266281126.1">
    <property type="nucleotide sequence ID" value="NZ_JAPKNF010000001.1"/>
</dbReference>
<dbReference type="EMBL" id="JAUSWJ010000001">
    <property type="protein sequence ID" value="MDQ0515328.1"/>
    <property type="molecule type" value="Genomic_DNA"/>
</dbReference>
<accession>A0ABU0M307</accession>
<evidence type="ECO:0000313" key="3">
    <source>
        <dbReference type="Proteomes" id="UP001223743"/>
    </source>
</evidence>
<comment type="caution">
    <text evidence="2">The sequence shown here is derived from an EMBL/GenBank/DDBJ whole genome shotgun (WGS) entry which is preliminary data.</text>
</comment>
<keyword evidence="3" id="KW-1185">Reference proteome</keyword>
<sequence length="60" mass="6674">MIITSLYRAIIQWAARPALAHDNENALWRMSAHDLADLPIGPEPDNEGAAFEAARRDRCA</sequence>
<protein>
    <submittedName>
        <fullName evidence="2">Uncharacterized protein YjiS (DUF1127 family)</fullName>
    </submittedName>
</protein>
<dbReference type="Proteomes" id="UP001223743">
    <property type="component" value="Unassembled WGS sequence"/>
</dbReference>
<evidence type="ECO:0000313" key="2">
    <source>
        <dbReference type="EMBL" id="MDQ0515328.1"/>
    </source>
</evidence>
<gene>
    <name evidence="2" type="ORF">QO015_000941</name>
</gene>
<evidence type="ECO:0000256" key="1">
    <source>
        <dbReference type="SAM" id="MobiDB-lite"/>
    </source>
</evidence>